<evidence type="ECO:0000313" key="1">
    <source>
        <dbReference type="EMBL" id="CEH13468.1"/>
    </source>
</evidence>
<reference evidence="1 2" key="1">
    <citation type="submission" date="2014-09" db="EMBL/GenBank/DDBJ databases">
        <authorList>
            <person name="Magalhaes I.L.F."/>
            <person name="Oliveira U."/>
            <person name="Santos F.R."/>
            <person name="Vidigal T.H.D.A."/>
            <person name="Brescovit A.D."/>
            <person name="Santos A.J."/>
        </authorList>
    </citation>
    <scope>NUCLEOTIDE SEQUENCE [LARGE SCALE GENOMIC DNA]</scope>
</reference>
<dbReference type="Proteomes" id="UP000054845">
    <property type="component" value="Unassembled WGS sequence"/>
</dbReference>
<dbReference type="EMBL" id="CCYA01000221">
    <property type="protein sequence ID" value="CEH13468.1"/>
    <property type="molecule type" value="Genomic_DNA"/>
</dbReference>
<sequence>METLVSANSHAKRKGEPGYDELVDKRIRLEHEAGTPSLVMSDRPNDAQPIGNDLVADMSTFEFSTFDATRAESWTDLRERWQRTNGYAPSQAELFWWIINMQQWYAYQAMQAASTWQ</sequence>
<protein>
    <submittedName>
        <fullName evidence="1">Uncharacterized protein</fullName>
    </submittedName>
</protein>
<proteinExistence type="predicted"/>
<name>A0A0P1BCC9_9BASI</name>
<evidence type="ECO:0000313" key="2">
    <source>
        <dbReference type="Proteomes" id="UP000054845"/>
    </source>
</evidence>
<organism evidence="1 2">
    <name type="scientific">Ceraceosorus bombacis</name>
    <dbReference type="NCBI Taxonomy" id="401625"/>
    <lineage>
        <taxon>Eukaryota</taxon>
        <taxon>Fungi</taxon>
        <taxon>Dikarya</taxon>
        <taxon>Basidiomycota</taxon>
        <taxon>Ustilaginomycotina</taxon>
        <taxon>Exobasidiomycetes</taxon>
        <taxon>Ceraceosorales</taxon>
        <taxon>Ceraceosoraceae</taxon>
        <taxon>Ceraceosorus</taxon>
    </lineage>
</organism>
<keyword evidence="2" id="KW-1185">Reference proteome</keyword>
<accession>A0A0P1BCC9</accession>
<dbReference type="AlphaFoldDB" id="A0A0P1BCC9"/>